<dbReference type="Pfam" id="PF12802">
    <property type="entry name" value="MarR_2"/>
    <property type="match status" value="1"/>
</dbReference>
<reference evidence="2 3" key="1">
    <citation type="submission" date="2020-08" db="EMBL/GenBank/DDBJ databases">
        <title>Genomic Encyclopedia of Type Strains, Phase IV (KMG-IV): sequencing the most valuable type-strain genomes for metagenomic binning, comparative biology and taxonomic classification.</title>
        <authorList>
            <person name="Goeker M."/>
        </authorList>
    </citation>
    <scope>NUCLEOTIDE SEQUENCE [LARGE SCALE GENOMIC DNA]</scope>
    <source>
        <strain evidence="2 3">DSM 103725</strain>
    </source>
</reference>
<proteinExistence type="predicted"/>
<comment type="caution">
    <text evidence="2">The sequence shown here is derived from an EMBL/GenBank/DDBJ whole genome shotgun (WGS) entry which is preliminary data.</text>
</comment>
<protein>
    <submittedName>
        <fullName evidence="2">Putative transcriptional regulator</fullName>
    </submittedName>
</protein>
<dbReference type="InterPro" id="IPR011991">
    <property type="entry name" value="ArsR-like_HTH"/>
</dbReference>
<name>A0A7X0LLD6_9BACT</name>
<dbReference type="Gene3D" id="1.10.10.10">
    <property type="entry name" value="Winged helix-like DNA-binding domain superfamily/Winged helix DNA-binding domain"/>
    <property type="match status" value="1"/>
</dbReference>
<evidence type="ECO:0000259" key="1">
    <source>
        <dbReference type="Pfam" id="PF12802"/>
    </source>
</evidence>
<keyword evidence="3" id="KW-1185">Reference proteome</keyword>
<dbReference type="EMBL" id="JACHGY010000001">
    <property type="protein sequence ID" value="MBB6430516.1"/>
    <property type="molecule type" value="Genomic_DNA"/>
</dbReference>
<dbReference type="InterPro" id="IPR000835">
    <property type="entry name" value="HTH_MarR-typ"/>
</dbReference>
<gene>
    <name evidence="2" type="ORF">HNQ40_002322</name>
</gene>
<feature type="domain" description="HTH marR-type" evidence="1">
    <location>
        <begin position="27"/>
        <end position="76"/>
    </location>
</feature>
<dbReference type="CDD" id="cd00090">
    <property type="entry name" value="HTH_ARSR"/>
    <property type="match status" value="1"/>
</dbReference>
<evidence type="ECO:0000313" key="3">
    <source>
        <dbReference type="Proteomes" id="UP000541810"/>
    </source>
</evidence>
<dbReference type="AlphaFoldDB" id="A0A7X0LLD6"/>
<dbReference type="RefSeq" id="WP_184678028.1">
    <property type="nucleotide sequence ID" value="NZ_JACHGY010000001.1"/>
</dbReference>
<dbReference type="InterPro" id="IPR036390">
    <property type="entry name" value="WH_DNA-bd_sf"/>
</dbReference>
<dbReference type="Proteomes" id="UP000541810">
    <property type="component" value="Unassembled WGS sequence"/>
</dbReference>
<evidence type="ECO:0000313" key="2">
    <source>
        <dbReference type="EMBL" id="MBB6430516.1"/>
    </source>
</evidence>
<organism evidence="2 3">
    <name type="scientific">Algisphaera agarilytica</name>
    <dbReference type="NCBI Taxonomy" id="1385975"/>
    <lineage>
        <taxon>Bacteria</taxon>
        <taxon>Pseudomonadati</taxon>
        <taxon>Planctomycetota</taxon>
        <taxon>Phycisphaerae</taxon>
        <taxon>Phycisphaerales</taxon>
        <taxon>Phycisphaeraceae</taxon>
        <taxon>Algisphaera</taxon>
    </lineage>
</organism>
<dbReference type="SUPFAM" id="SSF46785">
    <property type="entry name" value="Winged helix' DNA-binding domain"/>
    <property type="match status" value="1"/>
</dbReference>
<dbReference type="GO" id="GO:0003700">
    <property type="term" value="F:DNA-binding transcription factor activity"/>
    <property type="evidence" value="ECO:0007669"/>
    <property type="project" value="InterPro"/>
</dbReference>
<dbReference type="InterPro" id="IPR036388">
    <property type="entry name" value="WH-like_DNA-bd_sf"/>
</dbReference>
<sequence>MAQKKSAPSSRPSDEADNHVQFTFLSNHSHVLLLLALEPDLRLRDLATQVNITERAVQKIVADLEAAGIVTREKEGRRNHYTIHRNQPLRHPVEAHRTVDDLIKMVHGK</sequence>
<accession>A0A7X0LLD6</accession>